<accession>A0A091T3Q0</accession>
<dbReference type="Proteomes" id="UP000053840">
    <property type="component" value="Unassembled WGS sequence"/>
</dbReference>
<feature type="non-terminal residue" evidence="1">
    <location>
        <position position="69"/>
    </location>
</feature>
<feature type="non-terminal residue" evidence="1">
    <location>
        <position position="1"/>
    </location>
</feature>
<sequence length="69" mass="7598">LQDLLCDADIVGLSASLGYAPGATFTWEYVVWGILAVNGCSVSHCRGSPRMWDDLFFTLLDAGNHRTRH</sequence>
<keyword evidence="2" id="KW-1185">Reference proteome</keyword>
<organism evidence="1 2">
    <name type="scientific">Nestor notabilis</name>
    <name type="common">Kea</name>
    <dbReference type="NCBI Taxonomy" id="176057"/>
    <lineage>
        <taxon>Eukaryota</taxon>
        <taxon>Metazoa</taxon>
        <taxon>Chordata</taxon>
        <taxon>Craniata</taxon>
        <taxon>Vertebrata</taxon>
        <taxon>Euteleostomi</taxon>
        <taxon>Archelosauria</taxon>
        <taxon>Archosauria</taxon>
        <taxon>Dinosauria</taxon>
        <taxon>Saurischia</taxon>
        <taxon>Theropoda</taxon>
        <taxon>Coelurosauria</taxon>
        <taxon>Aves</taxon>
        <taxon>Neognathae</taxon>
        <taxon>Neoaves</taxon>
        <taxon>Telluraves</taxon>
        <taxon>Australaves</taxon>
        <taxon>Psittaciformes</taxon>
        <taxon>Psittacidae</taxon>
        <taxon>Nestor</taxon>
    </lineage>
</organism>
<dbReference type="AlphaFoldDB" id="A0A091T3Q0"/>
<reference evidence="1 2" key="1">
    <citation type="submission" date="2014-04" db="EMBL/GenBank/DDBJ databases">
        <title>Genome evolution of avian class.</title>
        <authorList>
            <person name="Zhang G."/>
            <person name="Li C."/>
        </authorList>
    </citation>
    <scope>NUCLEOTIDE SEQUENCE [LARGE SCALE GENOMIC DNA]</scope>
    <source>
        <strain evidence="1">BGI_N333</strain>
    </source>
</reference>
<gene>
    <name evidence="1" type="ORF">N333_07917</name>
</gene>
<proteinExistence type="predicted"/>
<evidence type="ECO:0000313" key="2">
    <source>
        <dbReference type="Proteomes" id="UP000053840"/>
    </source>
</evidence>
<name>A0A091T3Q0_NESNO</name>
<protein>
    <submittedName>
        <fullName evidence="1">Uncharacterized protein</fullName>
    </submittedName>
</protein>
<dbReference type="EMBL" id="KK942115">
    <property type="protein sequence ID" value="KFQ51499.1"/>
    <property type="molecule type" value="Genomic_DNA"/>
</dbReference>
<evidence type="ECO:0000313" key="1">
    <source>
        <dbReference type="EMBL" id="KFQ51499.1"/>
    </source>
</evidence>